<dbReference type="SUPFAM" id="SSF56935">
    <property type="entry name" value="Porins"/>
    <property type="match status" value="1"/>
</dbReference>
<accession>A0A645AU39</accession>
<sequence length="103" mass="12164">MHSLYATDFLRNKGRIFLDHKIVSKLDASWNVNFQKREGTYLDKNNVEVNYKPFSLVDLKLTWREKKFSIFAEATNLFNIKYFDLGNLDQPGIWIKSGLNINF</sequence>
<evidence type="ECO:0000313" key="4">
    <source>
        <dbReference type="EMBL" id="MPM56762.1"/>
    </source>
</evidence>
<keyword evidence="2" id="KW-0472">Membrane</keyword>
<comment type="caution">
    <text evidence="4">The sequence shown here is derived from an EMBL/GenBank/DDBJ whole genome shotgun (WGS) entry which is preliminary data.</text>
</comment>
<gene>
    <name evidence="4" type="ORF">SDC9_103576</name>
</gene>
<comment type="subcellular location">
    <subcellularLocation>
        <location evidence="1">Cell outer membrane</location>
    </subcellularLocation>
</comment>
<protein>
    <submittedName>
        <fullName evidence="4">Uncharacterized protein</fullName>
    </submittedName>
</protein>
<organism evidence="4">
    <name type="scientific">bioreactor metagenome</name>
    <dbReference type="NCBI Taxonomy" id="1076179"/>
    <lineage>
        <taxon>unclassified sequences</taxon>
        <taxon>metagenomes</taxon>
        <taxon>ecological metagenomes</taxon>
    </lineage>
</organism>
<keyword evidence="3" id="KW-0998">Cell outer membrane</keyword>
<reference evidence="4" key="1">
    <citation type="submission" date="2019-08" db="EMBL/GenBank/DDBJ databases">
        <authorList>
            <person name="Kucharzyk K."/>
            <person name="Murdoch R.W."/>
            <person name="Higgins S."/>
            <person name="Loffler F."/>
        </authorList>
    </citation>
    <scope>NUCLEOTIDE SEQUENCE</scope>
</reference>
<name>A0A645AU39_9ZZZZ</name>
<dbReference type="AlphaFoldDB" id="A0A645AU39"/>
<proteinExistence type="predicted"/>
<dbReference type="EMBL" id="VSSQ01015919">
    <property type="protein sequence ID" value="MPM56762.1"/>
    <property type="molecule type" value="Genomic_DNA"/>
</dbReference>
<dbReference type="GO" id="GO:0009279">
    <property type="term" value="C:cell outer membrane"/>
    <property type="evidence" value="ECO:0007669"/>
    <property type="project" value="UniProtKB-SubCell"/>
</dbReference>
<dbReference type="Gene3D" id="2.40.170.20">
    <property type="entry name" value="TonB-dependent receptor, beta-barrel domain"/>
    <property type="match status" value="1"/>
</dbReference>
<evidence type="ECO:0000256" key="1">
    <source>
        <dbReference type="ARBA" id="ARBA00004442"/>
    </source>
</evidence>
<evidence type="ECO:0000256" key="2">
    <source>
        <dbReference type="ARBA" id="ARBA00023136"/>
    </source>
</evidence>
<dbReference type="InterPro" id="IPR036942">
    <property type="entry name" value="Beta-barrel_TonB_sf"/>
</dbReference>
<evidence type="ECO:0000256" key="3">
    <source>
        <dbReference type="ARBA" id="ARBA00023237"/>
    </source>
</evidence>